<feature type="compositionally biased region" description="Basic and acidic residues" evidence="9">
    <location>
        <begin position="279"/>
        <end position="295"/>
    </location>
</feature>
<feature type="region of interest" description="Disordered" evidence="9">
    <location>
        <begin position="638"/>
        <end position="657"/>
    </location>
</feature>
<keyword evidence="6" id="KW-0378">Hydrolase</keyword>
<evidence type="ECO:0000256" key="8">
    <source>
        <dbReference type="ARBA" id="ARBA00048045"/>
    </source>
</evidence>
<dbReference type="GO" id="GO:0002100">
    <property type="term" value="P:tRNA wobble adenosine to inosine editing"/>
    <property type="evidence" value="ECO:0007669"/>
    <property type="project" value="InterPro"/>
</dbReference>
<dbReference type="OrthoDB" id="408702at2759"/>
<dbReference type="InParanoid" id="A0A200QI70"/>
<feature type="compositionally biased region" description="Basic and acidic residues" evidence="9">
    <location>
        <begin position="398"/>
        <end position="415"/>
    </location>
</feature>
<feature type="compositionally biased region" description="Basic and acidic residues" evidence="9">
    <location>
        <begin position="1095"/>
        <end position="1109"/>
    </location>
</feature>
<dbReference type="CDD" id="cd01285">
    <property type="entry name" value="nucleoside_deaminase"/>
    <property type="match status" value="1"/>
</dbReference>
<comment type="catalytic activity">
    <reaction evidence="8">
        <text>adenosine(34) in tRNA + H2O + H(+) = inosine(34) in tRNA + NH4(+)</text>
        <dbReference type="Rhea" id="RHEA:43168"/>
        <dbReference type="Rhea" id="RHEA-COMP:10373"/>
        <dbReference type="Rhea" id="RHEA-COMP:10374"/>
        <dbReference type="ChEBI" id="CHEBI:15377"/>
        <dbReference type="ChEBI" id="CHEBI:15378"/>
        <dbReference type="ChEBI" id="CHEBI:28938"/>
        <dbReference type="ChEBI" id="CHEBI:74411"/>
        <dbReference type="ChEBI" id="CHEBI:82852"/>
        <dbReference type="EC" id="3.5.4.33"/>
    </reaction>
</comment>
<dbReference type="PANTHER" id="PTHR11079">
    <property type="entry name" value="CYTOSINE DEAMINASE FAMILY MEMBER"/>
    <property type="match status" value="1"/>
</dbReference>
<feature type="region of interest" description="Disordered" evidence="9">
    <location>
        <begin position="1071"/>
        <end position="1120"/>
    </location>
</feature>
<dbReference type="Gene3D" id="3.40.140.10">
    <property type="entry name" value="Cytidine Deaminase, domain 2"/>
    <property type="match status" value="1"/>
</dbReference>
<reference evidence="11 12" key="1">
    <citation type="journal article" date="2017" name="Mol. Plant">
        <title>The Genome of Medicinal Plant Macleaya cordata Provides New Insights into Benzylisoquinoline Alkaloids Metabolism.</title>
        <authorList>
            <person name="Liu X."/>
            <person name="Liu Y."/>
            <person name="Huang P."/>
            <person name="Ma Y."/>
            <person name="Qing Z."/>
            <person name="Tang Q."/>
            <person name="Cao H."/>
            <person name="Cheng P."/>
            <person name="Zheng Y."/>
            <person name="Yuan Z."/>
            <person name="Zhou Y."/>
            <person name="Liu J."/>
            <person name="Tang Z."/>
            <person name="Zhuo Y."/>
            <person name="Zhang Y."/>
            <person name="Yu L."/>
            <person name="Huang J."/>
            <person name="Yang P."/>
            <person name="Peng Q."/>
            <person name="Zhang J."/>
            <person name="Jiang W."/>
            <person name="Zhang Z."/>
            <person name="Lin K."/>
            <person name="Ro D.K."/>
            <person name="Chen X."/>
            <person name="Xiong X."/>
            <person name="Shang Y."/>
            <person name="Huang S."/>
            <person name="Zeng J."/>
        </authorList>
    </citation>
    <scope>NUCLEOTIDE SEQUENCE [LARGE SCALE GENOMIC DNA]</scope>
    <source>
        <strain evidence="12">cv. BLH2017</strain>
        <tissue evidence="11">Root</tissue>
    </source>
</reference>
<feature type="compositionally biased region" description="Basic and acidic residues" evidence="9">
    <location>
        <begin position="242"/>
        <end position="260"/>
    </location>
</feature>
<feature type="compositionally biased region" description="Polar residues" evidence="9">
    <location>
        <begin position="905"/>
        <end position="921"/>
    </location>
</feature>
<dbReference type="EC" id="3.5.4.33" evidence="3"/>
<evidence type="ECO:0000313" key="12">
    <source>
        <dbReference type="Proteomes" id="UP000195402"/>
    </source>
</evidence>
<feature type="region of interest" description="Disordered" evidence="9">
    <location>
        <begin position="1371"/>
        <end position="1393"/>
    </location>
</feature>
<keyword evidence="12" id="KW-1185">Reference proteome</keyword>
<feature type="compositionally biased region" description="Polar residues" evidence="9">
    <location>
        <begin position="1111"/>
        <end position="1120"/>
    </location>
</feature>
<accession>A0A200QI70</accession>
<feature type="region of interest" description="Disordered" evidence="9">
    <location>
        <begin position="904"/>
        <end position="965"/>
    </location>
</feature>
<evidence type="ECO:0000256" key="7">
    <source>
        <dbReference type="ARBA" id="ARBA00022833"/>
    </source>
</evidence>
<dbReference type="PROSITE" id="PS51747">
    <property type="entry name" value="CYT_DCMP_DEAMINASES_2"/>
    <property type="match status" value="1"/>
</dbReference>
<feature type="region of interest" description="Disordered" evidence="9">
    <location>
        <begin position="507"/>
        <end position="543"/>
    </location>
</feature>
<feature type="region of interest" description="Disordered" evidence="9">
    <location>
        <begin position="604"/>
        <end position="629"/>
    </location>
</feature>
<dbReference type="PANTHER" id="PTHR11079:SF179">
    <property type="entry name" value="TRNA(ADENINE(34)) DEAMINASE, CHLOROPLASTIC"/>
    <property type="match status" value="1"/>
</dbReference>
<feature type="compositionally biased region" description="Low complexity" evidence="9">
    <location>
        <begin position="743"/>
        <end position="762"/>
    </location>
</feature>
<feature type="compositionally biased region" description="Basic and acidic residues" evidence="9">
    <location>
        <begin position="507"/>
        <end position="519"/>
    </location>
</feature>
<dbReference type="InterPro" id="IPR028883">
    <property type="entry name" value="tRNA_aden_deaminase"/>
</dbReference>
<dbReference type="GO" id="GO:0009507">
    <property type="term" value="C:chloroplast"/>
    <property type="evidence" value="ECO:0007669"/>
    <property type="project" value="TreeGrafter"/>
</dbReference>
<keyword evidence="7" id="KW-0862">Zinc</keyword>
<evidence type="ECO:0000256" key="5">
    <source>
        <dbReference type="ARBA" id="ARBA00022723"/>
    </source>
</evidence>
<dbReference type="Proteomes" id="UP000195402">
    <property type="component" value="Unassembled WGS sequence"/>
</dbReference>
<feature type="compositionally biased region" description="Polar residues" evidence="9">
    <location>
        <begin position="763"/>
        <end position="776"/>
    </location>
</feature>
<evidence type="ECO:0000256" key="1">
    <source>
        <dbReference type="ARBA" id="ARBA00001947"/>
    </source>
</evidence>
<feature type="compositionally biased region" description="Basic and acidic residues" evidence="9">
    <location>
        <begin position="715"/>
        <end position="742"/>
    </location>
</feature>
<evidence type="ECO:0000256" key="6">
    <source>
        <dbReference type="ARBA" id="ARBA00022801"/>
    </source>
</evidence>
<feature type="compositionally biased region" description="Basic and acidic residues" evidence="9">
    <location>
        <begin position="609"/>
        <end position="622"/>
    </location>
</feature>
<feature type="compositionally biased region" description="Low complexity" evidence="9">
    <location>
        <begin position="1076"/>
        <end position="1094"/>
    </location>
</feature>
<dbReference type="Pfam" id="PF00383">
    <property type="entry name" value="dCMP_cyt_deam_1"/>
    <property type="match status" value="1"/>
</dbReference>
<feature type="compositionally biased region" description="Low complexity" evidence="9">
    <location>
        <begin position="230"/>
        <end position="240"/>
    </location>
</feature>
<proteinExistence type="inferred from homology"/>
<dbReference type="OMA" id="EEDMEIH"/>
<dbReference type="FunCoup" id="A0A200QI70">
    <property type="interactions" value="1813"/>
</dbReference>
<dbReference type="EMBL" id="MVGT01002029">
    <property type="protein sequence ID" value="OVA10186.1"/>
    <property type="molecule type" value="Genomic_DNA"/>
</dbReference>
<dbReference type="GO" id="GO:0052717">
    <property type="term" value="F:tRNA-specific adenosine-34 deaminase activity"/>
    <property type="evidence" value="ECO:0007669"/>
    <property type="project" value="UniProtKB-EC"/>
</dbReference>
<keyword evidence="4" id="KW-0819">tRNA processing</keyword>
<evidence type="ECO:0000256" key="2">
    <source>
        <dbReference type="ARBA" id="ARBA00011738"/>
    </source>
</evidence>
<organism evidence="11 12">
    <name type="scientific">Macleaya cordata</name>
    <name type="common">Five-seeded plume-poppy</name>
    <name type="synonym">Bocconia cordata</name>
    <dbReference type="NCBI Taxonomy" id="56857"/>
    <lineage>
        <taxon>Eukaryota</taxon>
        <taxon>Viridiplantae</taxon>
        <taxon>Streptophyta</taxon>
        <taxon>Embryophyta</taxon>
        <taxon>Tracheophyta</taxon>
        <taxon>Spermatophyta</taxon>
        <taxon>Magnoliopsida</taxon>
        <taxon>Ranunculales</taxon>
        <taxon>Papaveraceae</taxon>
        <taxon>Papaveroideae</taxon>
        <taxon>Macleaya</taxon>
    </lineage>
</organism>
<evidence type="ECO:0000256" key="9">
    <source>
        <dbReference type="SAM" id="MobiDB-lite"/>
    </source>
</evidence>
<dbReference type="STRING" id="56857.A0A200QI70"/>
<evidence type="ECO:0000256" key="3">
    <source>
        <dbReference type="ARBA" id="ARBA00012740"/>
    </source>
</evidence>
<comment type="caution">
    <text evidence="11">The sequence shown here is derived from an EMBL/GenBank/DDBJ whole genome shotgun (WGS) entry which is preliminary data.</text>
</comment>
<feature type="compositionally biased region" description="Low complexity" evidence="9">
    <location>
        <begin position="307"/>
        <end position="317"/>
    </location>
</feature>
<comment type="subunit">
    <text evidence="2">Homodimer.</text>
</comment>
<feature type="compositionally biased region" description="Polar residues" evidence="9">
    <location>
        <begin position="441"/>
        <end position="453"/>
    </location>
</feature>
<feature type="region of interest" description="Disordered" evidence="9">
    <location>
        <begin position="989"/>
        <end position="1057"/>
    </location>
</feature>
<dbReference type="HAMAP" id="MF_00972">
    <property type="entry name" value="tRNA_aden_deaminase"/>
    <property type="match status" value="1"/>
</dbReference>
<evidence type="ECO:0000256" key="4">
    <source>
        <dbReference type="ARBA" id="ARBA00022694"/>
    </source>
</evidence>
<feature type="compositionally biased region" description="Low complexity" evidence="9">
    <location>
        <begin position="922"/>
        <end position="933"/>
    </location>
</feature>
<feature type="region of interest" description="Disordered" evidence="9">
    <location>
        <begin position="689"/>
        <end position="785"/>
    </location>
</feature>
<feature type="compositionally biased region" description="Basic and acidic residues" evidence="9">
    <location>
        <begin position="220"/>
        <end position="229"/>
    </location>
</feature>
<feature type="region of interest" description="Disordered" evidence="9">
    <location>
        <begin position="1137"/>
        <end position="1176"/>
    </location>
</feature>
<feature type="region of interest" description="Disordered" evidence="9">
    <location>
        <begin position="205"/>
        <end position="488"/>
    </location>
</feature>
<dbReference type="SUPFAM" id="SSF53927">
    <property type="entry name" value="Cytidine deaminase-like"/>
    <property type="match status" value="1"/>
</dbReference>
<name>A0A200QI70_MACCD</name>
<feature type="compositionally biased region" description="Basic residues" evidence="9">
    <location>
        <begin position="1030"/>
        <end position="1039"/>
    </location>
</feature>
<feature type="compositionally biased region" description="Polar residues" evidence="9">
    <location>
        <begin position="690"/>
        <end position="712"/>
    </location>
</feature>
<protein>
    <recommendedName>
        <fullName evidence="3">tRNA(adenine(34)) deaminase</fullName>
        <ecNumber evidence="3">3.5.4.33</ecNumber>
    </recommendedName>
</protein>
<dbReference type="InterPro" id="IPR002125">
    <property type="entry name" value="CMP_dCMP_dom"/>
</dbReference>
<feature type="compositionally biased region" description="Basic and acidic residues" evidence="9">
    <location>
        <begin position="344"/>
        <end position="387"/>
    </location>
</feature>
<evidence type="ECO:0000259" key="10">
    <source>
        <dbReference type="PROSITE" id="PS51747"/>
    </source>
</evidence>
<feature type="compositionally biased region" description="Polar residues" evidence="9">
    <location>
        <begin position="993"/>
        <end position="1009"/>
    </location>
</feature>
<dbReference type="InterPro" id="IPR016193">
    <property type="entry name" value="Cytidine_deaminase-like"/>
</dbReference>
<comment type="cofactor">
    <cofactor evidence="1">
        <name>Zn(2+)</name>
        <dbReference type="ChEBI" id="CHEBI:29105"/>
    </cofactor>
</comment>
<keyword evidence="5" id="KW-0479">Metal-binding</keyword>
<dbReference type="FunFam" id="3.40.140.10:FF:000005">
    <property type="entry name" value="tRNA-specific adenosine deaminase"/>
    <property type="match status" value="1"/>
</dbReference>
<gene>
    <name evidence="11" type="ORF">BVC80_1593g7</name>
</gene>
<evidence type="ECO:0000313" key="11">
    <source>
        <dbReference type="EMBL" id="OVA10186.1"/>
    </source>
</evidence>
<sequence length="1412" mass="159138">MYNTYISSTIALRSKASLYFSFNDYYSLNERFDHNSSSSCTCCAFPFYGVPVNPRFLYGLRQSTLIHCSASRRLILSGRDRCCRLPVCDYDRICYGDSYSLKESSSSSRKKERGIGRRERRFGCMVWEEKSEDFDADIDGNAEAMLSLLTEDVGEKIVGTGGFREERRRRDVSECIKEDKKYVDSGSFERNSRCNGESVGIKSREEGHRWSGRTNGSSKSENRGLRKEGFSSSSYYSGEFPVETRRRDVSESVKEDKKYVESGSLETNSRCECGAVKTKSREESRRWSGEKEDSSRGGYRGVRKEGSSCSSYYSVLSTDDTDESNTDIQVKHGRFCDESSSSYRNEESRKNEEEQFARDVKKQSTKYEGDFRRHGEASKKESTEVGWDKTVIGVDGGLRNEEEKLIEVEETDRASRSRRRFNGRDNNSTSSINFVEETRNQRSQKGNQVTQQSESRKKTQQQTEMSDIQDSDNGRASSSQKRFGEREEKLTAAVNLVLEARERNSRVDHRISEQNESKRKSQQLNKVSEIHDSDTGRASNPQRLLETRMKIREENSTSVLSSFQKAREQRTQADQELVEITGSRQESQDLMNISIISALDTGAVTSSQKRTETRMSTHDSDTGRASNPPRLLETRMKNREENSTSVLSSFQKAREQRTQADQELVEITRSRQESQDLMNISIISALDTEAVTSSQKHTETRMSTQEENSTSHVDVALEARKEHNQTGERVIRQIRSRKESQKPSRPSSFSESSTERGSSSQTQLNLVQQAREQQMGVQREDVRNSQVMITPPPSQLVARGSAEAVLNRKPSNHYAIQEESFEPSESSSSALDIHPQREALALRHELDAGTRSNEIYTEHSNLMVNEDALVSANRLEESSTMFVGEFMEKLRDEVSTSEVLEERTSFQSHQQVSEDFQSQVHSSMRSSSISGRRGPSDEIWDVAGPSQEPSKTEAPAEVTPTSENAIVKSTSRSLWSIVSDIVRMRWGTRSETHSSALKSGGRSSPNESVGSEAWFSGNEPDDNDDENVKKGRRGTPKRSKSADLPHPRKAPAQSQGEAYEMMGSRDNIIPTEAYTSSSSNTAERSSSSKGASSASREETSGWKEDEKRGQGTPSSIISADSSLPLLKRRLIRSPPVQGETLESNIEVSRSDSKQMVEQTITERPTKASGTEGKDGELKQRKFERNKQVLKERFEEWEEAFIIESEQRKIDEMFMREALLEAKKAADTWEVPVGAVLVQHGKIIARGCNLVEELRDSTAHAEMICIREASNVLRTWRLSETTLYVTLEPCPMCAGAILQARIDTVVWGAPNKLLGADGSWVRLFPGGGESESSSDLTQPAGPVHPFHPKMTIRRGILSTECADVMQQFFQLRRRKKEKKSESPPPPPSCLPTSAHPSKFLTKMHDVFHIMFCL</sequence>
<feature type="domain" description="CMP/dCMP-type deaminase" evidence="10">
    <location>
        <begin position="1208"/>
        <end position="1330"/>
    </location>
</feature>
<dbReference type="GO" id="GO:0046872">
    <property type="term" value="F:metal ion binding"/>
    <property type="evidence" value="ECO:0007669"/>
    <property type="project" value="UniProtKB-KW"/>
</dbReference>